<evidence type="ECO:0000313" key="12">
    <source>
        <dbReference type="Proteomes" id="UP001430584"/>
    </source>
</evidence>
<dbReference type="EMBL" id="JAJVCZ030000003">
    <property type="protein sequence ID" value="KAL0261674.1"/>
    <property type="molecule type" value="Genomic_DNA"/>
</dbReference>
<feature type="transmembrane region" description="Helical" evidence="8">
    <location>
        <begin position="12"/>
        <end position="30"/>
    </location>
</feature>
<name>A0A1S8BMU8_9PEZI</name>
<feature type="transmembrane region" description="Helical" evidence="8">
    <location>
        <begin position="68"/>
        <end position="92"/>
    </location>
</feature>
<keyword evidence="12" id="KW-1185">Reference proteome</keyword>
<dbReference type="Proteomes" id="UP000190776">
    <property type="component" value="Unassembled WGS sequence"/>
</dbReference>
<gene>
    <name evidence="10" type="ORF">BK809_0005500</name>
    <name evidence="9" type="ORF">SLS55_003104</name>
</gene>
<keyword evidence="3 7" id="KW-0479">Metal-binding</keyword>
<feature type="transmembrane region" description="Helical" evidence="8">
    <location>
        <begin position="42"/>
        <end position="62"/>
    </location>
</feature>
<comment type="cofactor">
    <cofactor evidence="1 7">
        <name>heme</name>
        <dbReference type="ChEBI" id="CHEBI:30413"/>
    </cofactor>
</comment>
<evidence type="ECO:0000256" key="4">
    <source>
        <dbReference type="ARBA" id="ARBA00023002"/>
    </source>
</evidence>
<evidence type="ECO:0000313" key="9">
    <source>
        <dbReference type="EMBL" id="KAL0261674.1"/>
    </source>
</evidence>
<dbReference type="AlphaFoldDB" id="A0A1S8BMU8"/>
<dbReference type="GO" id="GO:0005506">
    <property type="term" value="F:iron ion binding"/>
    <property type="evidence" value="ECO:0007669"/>
    <property type="project" value="InterPro"/>
</dbReference>
<dbReference type="STRING" id="420778.A0A1S8BMU8"/>
<evidence type="ECO:0000313" key="11">
    <source>
        <dbReference type="Proteomes" id="UP000190776"/>
    </source>
</evidence>
<reference evidence="9 12" key="2">
    <citation type="submission" date="2024-02" db="EMBL/GenBank/DDBJ databases">
        <title>De novo assembly and annotation of 12 fungi associated with fruit tree decline syndrome in Ontario, Canada.</title>
        <authorList>
            <person name="Sulman M."/>
            <person name="Ellouze W."/>
            <person name="Ilyukhin E."/>
        </authorList>
    </citation>
    <scope>NUCLEOTIDE SEQUENCE [LARGE SCALE GENOMIC DNA]</scope>
    <source>
        <strain evidence="9 12">FDS-637</strain>
    </source>
</reference>
<feature type="binding site" description="axial binding residue" evidence="7">
    <location>
        <position position="494"/>
    </location>
    <ligand>
        <name>heme</name>
        <dbReference type="ChEBI" id="CHEBI:30413"/>
    </ligand>
    <ligandPart>
        <name>Fe</name>
        <dbReference type="ChEBI" id="CHEBI:18248"/>
    </ligandPart>
</feature>
<dbReference type="PRINTS" id="PR00385">
    <property type="entry name" value="P450"/>
</dbReference>
<sequence>MASKMFLENPLLPALCASIAGVSLHLGVFIRGEWEKYVSQLVLLQFGGPLAVLASLVAFLNLPLYRAVATTALLTASFSVGLYGSIAVYRLFFHPLRKFYGPTGAKLTALWTMKQTFPDLKFYLKLQRIHQEHGDFIRIHPRALSINSAEAIPDIYGYNSKCTKGPFYDLNYPGRSLHMTRDRKFHSQRRKLWDRAFTTRALSDYETRIKGHFKYFDLRITENIGKPMDATDLCEYWGFDVMGDLMFGRPFNQLKENKPHMALELSRKVKFIGGVTLYSYWVFMMLQRLPIVSGLRVKWINWCRSQMEERRQAKPEVLDLYAHLLEGGNEKAGDVISATTDVDAVFDAELAIVAGSDTSSATLAAVVYLLAKHRHMQPRLQEEVDDAMATAGGELSYQTLIKKPLLDGIINEALRLYPPVPPGLQRLTPPEGVMIAGRFIPGDTLVSVPCWSVQHDPRNFPKPYEFIPERWSTMPELALHKEALIPFSTGTYSCVGKPLAMMELRLAVSHIASRFDISLEDPVESVKLFEESPGWQDAFTTRVPPVKVCFTERKK</sequence>
<evidence type="ECO:0000256" key="8">
    <source>
        <dbReference type="SAM" id="Phobius"/>
    </source>
</evidence>
<dbReference type="CDD" id="cd11061">
    <property type="entry name" value="CYP67-like"/>
    <property type="match status" value="1"/>
</dbReference>
<keyword evidence="4" id="KW-0560">Oxidoreductase</keyword>
<accession>A0A1S8BMU8</accession>
<keyword evidence="8" id="KW-0472">Membrane</keyword>
<evidence type="ECO:0000256" key="6">
    <source>
        <dbReference type="ARBA" id="ARBA00023033"/>
    </source>
</evidence>
<dbReference type="InterPro" id="IPR001128">
    <property type="entry name" value="Cyt_P450"/>
</dbReference>
<comment type="similarity">
    <text evidence="2">Belongs to the cytochrome P450 family.</text>
</comment>
<dbReference type="GO" id="GO:0004497">
    <property type="term" value="F:monooxygenase activity"/>
    <property type="evidence" value="ECO:0007669"/>
    <property type="project" value="UniProtKB-KW"/>
</dbReference>
<protein>
    <submittedName>
        <fullName evidence="10">Cytochrome P450 67</fullName>
    </submittedName>
</protein>
<keyword evidence="8" id="KW-1133">Transmembrane helix</keyword>
<organism evidence="10 11">
    <name type="scientific">Diplodia seriata</name>
    <dbReference type="NCBI Taxonomy" id="420778"/>
    <lineage>
        <taxon>Eukaryota</taxon>
        <taxon>Fungi</taxon>
        <taxon>Dikarya</taxon>
        <taxon>Ascomycota</taxon>
        <taxon>Pezizomycotina</taxon>
        <taxon>Dothideomycetes</taxon>
        <taxon>Dothideomycetes incertae sedis</taxon>
        <taxon>Botryosphaeriales</taxon>
        <taxon>Botryosphaeriaceae</taxon>
        <taxon>Diplodia</taxon>
    </lineage>
</organism>
<evidence type="ECO:0000256" key="7">
    <source>
        <dbReference type="PIRSR" id="PIRSR602401-1"/>
    </source>
</evidence>
<evidence type="ECO:0000313" key="10">
    <source>
        <dbReference type="EMBL" id="OMP88779.1"/>
    </source>
</evidence>
<proteinExistence type="inferred from homology"/>
<comment type="caution">
    <text evidence="10">The sequence shown here is derived from an EMBL/GenBank/DDBJ whole genome shotgun (WGS) entry which is preliminary data.</text>
</comment>
<keyword evidence="7" id="KW-0349">Heme</keyword>
<keyword evidence="8" id="KW-0812">Transmembrane</keyword>
<dbReference type="Proteomes" id="UP001430584">
    <property type="component" value="Unassembled WGS sequence"/>
</dbReference>
<dbReference type="EMBL" id="MSZU01000074">
    <property type="protein sequence ID" value="OMP88779.1"/>
    <property type="molecule type" value="Genomic_DNA"/>
</dbReference>
<dbReference type="InterPro" id="IPR002401">
    <property type="entry name" value="Cyt_P450_E_grp-I"/>
</dbReference>
<dbReference type="GO" id="GO:0020037">
    <property type="term" value="F:heme binding"/>
    <property type="evidence" value="ECO:0007669"/>
    <property type="project" value="InterPro"/>
</dbReference>
<dbReference type="GO" id="GO:0016705">
    <property type="term" value="F:oxidoreductase activity, acting on paired donors, with incorporation or reduction of molecular oxygen"/>
    <property type="evidence" value="ECO:0007669"/>
    <property type="project" value="InterPro"/>
</dbReference>
<evidence type="ECO:0000256" key="5">
    <source>
        <dbReference type="ARBA" id="ARBA00023004"/>
    </source>
</evidence>
<dbReference type="PANTHER" id="PTHR24305:SF187">
    <property type="entry name" value="P450, PUTATIVE (EUROFUNG)-RELATED"/>
    <property type="match status" value="1"/>
</dbReference>
<evidence type="ECO:0000256" key="1">
    <source>
        <dbReference type="ARBA" id="ARBA00001971"/>
    </source>
</evidence>
<dbReference type="Gene3D" id="1.10.630.10">
    <property type="entry name" value="Cytochrome P450"/>
    <property type="match status" value="1"/>
</dbReference>
<evidence type="ECO:0000256" key="2">
    <source>
        <dbReference type="ARBA" id="ARBA00010617"/>
    </source>
</evidence>
<dbReference type="PRINTS" id="PR00463">
    <property type="entry name" value="EP450I"/>
</dbReference>
<dbReference type="OrthoDB" id="6692864at2759"/>
<dbReference type="PANTHER" id="PTHR24305">
    <property type="entry name" value="CYTOCHROME P450"/>
    <property type="match status" value="1"/>
</dbReference>
<keyword evidence="5 7" id="KW-0408">Iron</keyword>
<keyword evidence="6" id="KW-0503">Monooxygenase</keyword>
<dbReference type="SUPFAM" id="SSF48264">
    <property type="entry name" value="Cytochrome P450"/>
    <property type="match status" value="1"/>
</dbReference>
<dbReference type="InterPro" id="IPR036396">
    <property type="entry name" value="Cyt_P450_sf"/>
</dbReference>
<reference evidence="10 11" key="1">
    <citation type="submission" date="2017-01" db="EMBL/GenBank/DDBJ databases">
        <title>Draft genome sequence of Diplodia seriata F98.1, a fungal species involved in grapevine trunk diseases.</title>
        <authorList>
            <person name="Robert-Siegwald G."/>
            <person name="Vallet J."/>
            <person name="Abou-Mansour E."/>
            <person name="Xu J."/>
            <person name="Rey P."/>
            <person name="Bertsch C."/>
            <person name="Rego C."/>
            <person name="Larignon P."/>
            <person name="Fontaine F."/>
            <person name="Lebrun M.-H."/>
        </authorList>
    </citation>
    <scope>NUCLEOTIDE SEQUENCE [LARGE SCALE GENOMIC DNA]</scope>
    <source>
        <strain evidence="10 11">F98.1</strain>
    </source>
</reference>
<dbReference type="InterPro" id="IPR050121">
    <property type="entry name" value="Cytochrome_P450_monoxygenase"/>
</dbReference>
<evidence type="ECO:0000256" key="3">
    <source>
        <dbReference type="ARBA" id="ARBA00022723"/>
    </source>
</evidence>
<dbReference type="Pfam" id="PF00067">
    <property type="entry name" value="p450"/>
    <property type="match status" value="1"/>
</dbReference>